<dbReference type="GO" id="GO:0004806">
    <property type="term" value="F:triacylglycerol lipase activity"/>
    <property type="evidence" value="ECO:0007669"/>
    <property type="project" value="InterPro"/>
</dbReference>
<dbReference type="Pfam" id="PF01764">
    <property type="entry name" value="Lipase_3"/>
    <property type="match status" value="1"/>
</dbReference>
<name>A0AAN7FZ69_QUERU</name>
<keyword evidence="1" id="KW-0378">Hydrolase</keyword>
<protein>
    <recommendedName>
        <fullName evidence="2">Fungal lipase-type domain-containing protein</fullName>
    </recommendedName>
</protein>
<dbReference type="PANTHER" id="PTHR46086">
    <property type="entry name" value="ALPHA/BETA-HYDROLASES SUPERFAMILY PROTEIN"/>
    <property type="match status" value="1"/>
</dbReference>
<dbReference type="Proteomes" id="UP001324115">
    <property type="component" value="Unassembled WGS sequence"/>
</dbReference>
<gene>
    <name evidence="3" type="ORF">RGQ29_009448</name>
</gene>
<evidence type="ECO:0000256" key="1">
    <source>
        <dbReference type="ARBA" id="ARBA00022801"/>
    </source>
</evidence>
<dbReference type="AlphaFoldDB" id="A0AAN7FZ69"/>
<organism evidence="3 4">
    <name type="scientific">Quercus rubra</name>
    <name type="common">Northern red oak</name>
    <name type="synonym">Quercus borealis</name>
    <dbReference type="NCBI Taxonomy" id="3512"/>
    <lineage>
        <taxon>Eukaryota</taxon>
        <taxon>Viridiplantae</taxon>
        <taxon>Streptophyta</taxon>
        <taxon>Embryophyta</taxon>
        <taxon>Tracheophyta</taxon>
        <taxon>Spermatophyta</taxon>
        <taxon>Magnoliopsida</taxon>
        <taxon>eudicotyledons</taxon>
        <taxon>Gunneridae</taxon>
        <taxon>Pentapetalae</taxon>
        <taxon>rosids</taxon>
        <taxon>fabids</taxon>
        <taxon>Fagales</taxon>
        <taxon>Fagaceae</taxon>
        <taxon>Quercus</taxon>
    </lineage>
</organism>
<dbReference type="PANTHER" id="PTHR46086:SF4">
    <property type="entry name" value="ALPHA_BETA-HYDROLASES SUPERFAMILY PROTEIN"/>
    <property type="match status" value="1"/>
</dbReference>
<accession>A0AAN7FZ69</accession>
<proteinExistence type="predicted"/>
<dbReference type="CDD" id="cd00519">
    <property type="entry name" value="Lipase_3"/>
    <property type="match status" value="1"/>
</dbReference>
<dbReference type="InterPro" id="IPR029058">
    <property type="entry name" value="AB_hydrolase_fold"/>
</dbReference>
<reference evidence="3 4" key="1">
    <citation type="journal article" date="2023" name="G3 (Bethesda)">
        <title>A haplotype-resolved chromosome-scale genome for Quercus rubra L. provides insights into the genetics of adaptive traits for red oak species.</title>
        <authorList>
            <person name="Kapoor B."/>
            <person name="Jenkins J."/>
            <person name="Schmutz J."/>
            <person name="Zhebentyayeva T."/>
            <person name="Kuelheim C."/>
            <person name="Coggeshall M."/>
            <person name="Heim C."/>
            <person name="Lasky J.R."/>
            <person name="Leites L."/>
            <person name="Islam-Faridi N."/>
            <person name="Romero-Severson J."/>
            <person name="DeLeo V.L."/>
            <person name="Lucas S.M."/>
            <person name="Lazic D."/>
            <person name="Gailing O."/>
            <person name="Carlson J."/>
            <person name="Staton M."/>
        </authorList>
    </citation>
    <scope>NUCLEOTIDE SEQUENCE [LARGE SCALE GENOMIC DNA]</scope>
    <source>
        <strain evidence="3">Pseudo-F2</strain>
    </source>
</reference>
<feature type="domain" description="Fungal lipase-type" evidence="2">
    <location>
        <begin position="180"/>
        <end position="302"/>
    </location>
</feature>
<evidence type="ECO:0000313" key="3">
    <source>
        <dbReference type="EMBL" id="KAK4599389.1"/>
    </source>
</evidence>
<keyword evidence="4" id="KW-1185">Reference proteome</keyword>
<dbReference type="InterPro" id="IPR002921">
    <property type="entry name" value="Fungal_lipase-type"/>
</dbReference>
<dbReference type="GO" id="GO:0006629">
    <property type="term" value="P:lipid metabolic process"/>
    <property type="evidence" value="ECO:0007669"/>
    <property type="project" value="InterPro"/>
</dbReference>
<evidence type="ECO:0000313" key="4">
    <source>
        <dbReference type="Proteomes" id="UP001324115"/>
    </source>
</evidence>
<evidence type="ECO:0000259" key="2">
    <source>
        <dbReference type="Pfam" id="PF01764"/>
    </source>
</evidence>
<comment type="caution">
    <text evidence="3">The sequence shown here is derived from an EMBL/GenBank/DDBJ whole genome shotgun (WGS) entry which is preliminary data.</text>
</comment>
<dbReference type="InterPro" id="IPR044819">
    <property type="entry name" value="OBL-like"/>
</dbReference>
<dbReference type="EMBL" id="JAXUIC010000002">
    <property type="protein sequence ID" value="KAK4599389.1"/>
    <property type="molecule type" value="Genomic_DNA"/>
</dbReference>
<dbReference type="Gene3D" id="3.40.50.1820">
    <property type="entry name" value="alpha/beta hydrolase"/>
    <property type="match status" value="1"/>
</dbReference>
<sequence>MSSEKQFCENYFVLKPDNASFYDLASFLFSSKSETSKFIEGSEELKGDFWRRWYIFNSLLAQKLLLKVGKPMVQIGNVLELWLNLLSSNGGLLRLITNFLTGKLVRPNRSSAKFTSVLANLDQRVELDKNISYAFIKTTIKDHWNMEFLGFNNFWNDYLEDAATQAIMFQDRRVDPNLIVVAFRGTEPFDPEAWRTDVDLSWYEFEGVGKAHSGFMKALGLQKNKGWPKEIEQGINQKKYAYYEIRQSLGAALAILFLTVLAKHEEEWLMHKLEGVYTFGQPRVGDNQLGGYMEKKLKQYDVRIPYDDETLFFTHFGPCLYYNSFYKGKILEDEPNKNYFSATWLIRSFIIPYTRGQEYKESWLMKMVRIFGLVFPGLAEHSPPDYVNVTRLGSLPLGLQDSKVN</sequence>
<dbReference type="SUPFAM" id="SSF53474">
    <property type="entry name" value="alpha/beta-Hydrolases"/>
    <property type="match status" value="1"/>
</dbReference>